<evidence type="ECO:0000256" key="2">
    <source>
        <dbReference type="ARBA" id="ARBA00022679"/>
    </source>
</evidence>
<evidence type="ECO:0000256" key="3">
    <source>
        <dbReference type="ARBA" id="ARBA00022777"/>
    </source>
</evidence>
<comment type="similarity">
    <text evidence="1">Belongs to the FGGY kinase family.</text>
</comment>
<dbReference type="RefSeq" id="WP_095444423.1">
    <property type="nucleotide sequence ID" value="NZ_CP022603.1"/>
</dbReference>
<organism evidence="6 7">
    <name type="scientific">Ochrobactrum quorumnocens</name>
    <dbReference type="NCBI Taxonomy" id="271865"/>
    <lineage>
        <taxon>Bacteria</taxon>
        <taxon>Pseudomonadati</taxon>
        <taxon>Pseudomonadota</taxon>
        <taxon>Alphaproteobacteria</taxon>
        <taxon>Hyphomicrobiales</taxon>
        <taxon>Brucellaceae</taxon>
        <taxon>Brucella/Ochrobactrum group</taxon>
        <taxon>Ochrobactrum</taxon>
    </lineage>
</organism>
<dbReference type="PANTHER" id="PTHR43095">
    <property type="entry name" value="SUGAR KINASE"/>
    <property type="match status" value="1"/>
</dbReference>
<dbReference type="Pfam" id="PF00370">
    <property type="entry name" value="FGGY_N"/>
    <property type="match status" value="1"/>
</dbReference>
<evidence type="ECO:0000259" key="4">
    <source>
        <dbReference type="Pfam" id="PF00370"/>
    </source>
</evidence>
<name>A0A248U9Q4_9HYPH</name>
<gene>
    <name evidence="6" type="ORF">CES85_4245</name>
</gene>
<dbReference type="PANTHER" id="PTHR43095:SF3">
    <property type="entry name" value="L-XYLULOSE_3-KETO-L-GULONATE KINASE"/>
    <property type="match status" value="1"/>
</dbReference>
<evidence type="ECO:0000313" key="7">
    <source>
        <dbReference type="Proteomes" id="UP000215256"/>
    </source>
</evidence>
<protein>
    <submittedName>
        <fullName evidence="6">Carbohydrate kinase, FGGY</fullName>
    </submittedName>
</protein>
<evidence type="ECO:0000313" key="6">
    <source>
        <dbReference type="EMBL" id="ASV83465.1"/>
    </source>
</evidence>
<dbReference type="SUPFAM" id="SSF53067">
    <property type="entry name" value="Actin-like ATPase domain"/>
    <property type="match status" value="2"/>
</dbReference>
<keyword evidence="2" id="KW-0808">Transferase</keyword>
<dbReference type="EMBL" id="CP022603">
    <property type="protein sequence ID" value="ASV83465.1"/>
    <property type="molecule type" value="Genomic_DNA"/>
</dbReference>
<dbReference type="GO" id="GO:0016301">
    <property type="term" value="F:kinase activity"/>
    <property type="evidence" value="ECO:0007669"/>
    <property type="project" value="UniProtKB-KW"/>
</dbReference>
<dbReference type="GO" id="GO:0005975">
    <property type="term" value="P:carbohydrate metabolic process"/>
    <property type="evidence" value="ECO:0007669"/>
    <property type="project" value="InterPro"/>
</dbReference>
<dbReference type="OrthoDB" id="9786272at2"/>
<dbReference type="AlphaFoldDB" id="A0A248U9Q4"/>
<dbReference type="InterPro" id="IPR050406">
    <property type="entry name" value="FGGY_Carb_Kinase"/>
</dbReference>
<feature type="domain" description="Carbohydrate kinase FGGY N-terminal" evidence="4">
    <location>
        <begin position="5"/>
        <end position="239"/>
    </location>
</feature>
<dbReference type="InterPro" id="IPR018484">
    <property type="entry name" value="FGGY_N"/>
</dbReference>
<evidence type="ECO:0000259" key="5">
    <source>
        <dbReference type="Pfam" id="PF21546"/>
    </source>
</evidence>
<dbReference type="InterPro" id="IPR043129">
    <property type="entry name" value="ATPase_NBD"/>
</dbReference>
<dbReference type="InterPro" id="IPR049382">
    <property type="entry name" value="FGGY_C_2"/>
</dbReference>
<feature type="domain" description="Carbohydrate kinase FGGY C-terminal" evidence="5">
    <location>
        <begin position="247"/>
        <end position="423"/>
    </location>
</feature>
<dbReference type="Pfam" id="PF21546">
    <property type="entry name" value="FGGY_C_2"/>
    <property type="match status" value="1"/>
</dbReference>
<keyword evidence="3 6" id="KW-0418">Kinase</keyword>
<dbReference type="KEGG" id="och:CES85_4245"/>
<proteinExistence type="inferred from homology"/>
<reference evidence="6 7" key="1">
    <citation type="submission" date="2017-07" db="EMBL/GenBank/DDBJ databases">
        <title>Phylogenetic study on the rhizospheric bacterium Ochrobactrum sp. A44.</title>
        <authorList>
            <person name="Krzyzanowska D.M."/>
            <person name="Ossowicki A."/>
            <person name="Rajewska M."/>
            <person name="Maciag T."/>
            <person name="Kaczynski Z."/>
            <person name="Czerwicka M."/>
            <person name="Jafra S."/>
        </authorList>
    </citation>
    <scope>NUCLEOTIDE SEQUENCE [LARGE SCALE GENOMIC DNA]</scope>
    <source>
        <strain evidence="6 7">A44</strain>
    </source>
</reference>
<dbReference type="Proteomes" id="UP000215256">
    <property type="component" value="Chromosome 2"/>
</dbReference>
<dbReference type="Gene3D" id="3.30.420.40">
    <property type="match status" value="2"/>
</dbReference>
<accession>A0A248U9Q4</accession>
<sequence>MKRIAILDIGKTNAKTVLLNSETGEEIAVRRTPNTVLRDGPYPHYDIEALWRFFIESLKTFAREPGFDAISITTHGASAALLDKNGELAMPLLDYEHDYGSEIRAAYARIKPPFEETFSPTLSLGLNVGAQLHYLKKEFPDDFANVHRILTYPQYWAYRLTGIASVEVTSLGCHTDLWCPKSGTFSSLVESLGLEGKFPPLRSAFDALGTLRPEIADEIGLSPPVPVHCGLHDSNASLLSHLMDRKPPFSVVSTGTWVVSFAVGGNLEGLDPKRDTLANVDAYGRAVPSARYMGGREFDLMTEGIDAPSLKEGARMVEEVLKRGVMALPSAVPGCGPYPDTSLRWINTESASSEALYIAACLYAALMTEACLDLLGADGPIIVEGPFAANSFYLSALAGFSEREVIAVSGSTGTALGAGLLAGATIPVMHNQRYLADIDQYKIYKKQWVNLSN</sequence>
<dbReference type="CDD" id="cd07772">
    <property type="entry name" value="ASKHA_NBD_FGGY_NaCK-like"/>
    <property type="match status" value="1"/>
</dbReference>
<evidence type="ECO:0000256" key="1">
    <source>
        <dbReference type="ARBA" id="ARBA00009156"/>
    </source>
</evidence>